<dbReference type="RefSeq" id="WP_014814374.1">
    <property type="nucleotide sequence ID" value="NC_018027.1"/>
</dbReference>
<reference evidence="3 4" key="1">
    <citation type="submission" date="2012-06" db="EMBL/GenBank/DDBJ databases">
        <title>Complete sequence of chromosome of Mycobacterium chubuense NBB4.</title>
        <authorList>
            <consortium name="US DOE Joint Genome Institute"/>
            <person name="Lucas S."/>
            <person name="Han J."/>
            <person name="Lapidus A."/>
            <person name="Cheng J.-F."/>
            <person name="Goodwin L."/>
            <person name="Pitluck S."/>
            <person name="Peters L."/>
            <person name="Mikhailova N."/>
            <person name="Teshima H."/>
            <person name="Detter J.C."/>
            <person name="Han C."/>
            <person name="Tapia R."/>
            <person name="Land M."/>
            <person name="Hauser L."/>
            <person name="Kyrpides N."/>
            <person name="Ivanova N."/>
            <person name="Pagani I."/>
            <person name="Mattes T."/>
            <person name="Holmes A."/>
            <person name="Rutledge P."/>
            <person name="Paulsen I."/>
            <person name="Coleman N."/>
            <person name="Woyke T."/>
        </authorList>
    </citation>
    <scope>NUCLEOTIDE SEQUENCE [LARGE SCALE GENOMIC DNA]</scope>
    <source>
        <strain evidence="3 4">NBB4</strain>
    </source>
</reference>
<dbReference type="STRING" id="710421.Mycch_1081"/>
<gene>
    <name evidence="3" type="ordered locus">Mycch_1081</name>
</gene>
<dbReference type="KEGG" id="mcb:Mycch_1081"/>
<evidence type="ECO:0000259" key="1">
    <source>
        <dbReference type="Pfam" id="PF01796"/>
    </source>
</evidence>
<dbReference type="Proteomes" id="UP000006057">
    <property type="component" value="Chromosome"/>
</dbReference>
<proteinExistence type="predicted"/>
<dbReference type="InterPro" id="IPR052513">
    <property type="entry name" value="Thioester_dehydratase-like"/>
</dbReference>
<dbReference type="SUPFAM" id="SSF50249">
    <property type="entry name" value="Nucleic acid-binding proteins"/>
    <property type="match status" value="1"/>
</dbReference>
<dbReference type="Pfam" id="PF12172">
    <property type="entry name" value="zf-ChsH2"/>
    <property type="match status" value="1"/>
</dbReference>
<feature type="domain" description="ChsH2 C-terminal OB-fold" evidence="1">
    <location>
        <begin position="30"/>
        <end position="91"/>
    </location>
</feature>
<dbReference type="OrthoDB" id="7470921at2"/>
<accession>I4BF33</accession>
<dbReference type="PANTHER" id="PTHR34075:SF5">
    <property type="entry name" value="BLR3430 PROTEIN"/>
    <property type="match status" value="1"/>
</dbReference>
<evidence type="ECO:0000313" key="3">
    <source>
        <dbReference type="EMBL" id="AFM15890.1"/>
    </source>
</evidence>
<dbReference type="PATRIC" id="fig|710421.3.peg.1090"/>
<dbReference type="InterPro" id="IPR002878">
    <property type="entry name" value="ChsH2_C"/>
</dbReference>
<dbReference type="InterPro" id="IPR022002">
    <property type="entry name" value="ChsH2_Znr"/>
</dbReference>
<dbReference type="EMBL" id="CP003053">
    <property type="protein sequence ID" value="AFM15890.1"/>
    <property type="molecule type" value="Genomic_DNA"/>
</dbReference>
<dbReference type="Pfam" id="PF01796">
    <property type="entry name" value="OB_ChsH2_C"/>
    <property type="match status" value="1"/>
</dbReference>
<dbReference type="InterPro" id="IPR012340">
    <property type="entry name" value="NA-bd_OB-fold"/>
</dbReference>
<sequence>MLVPRCASCSLWVSPPQPDCPDCGGELVARAVSGRGTVFTYTVNHHPFDPSIPVPYVIAIVELAEQKDLRVVAGLVGCEPDAVRIGMAVEALSAPDSGPLFSPAA</sequence>
<evidence type="ECO:0000313" key="4">
    <source>
        <dbReference type="Proteomes" id="UP000006057"/>
    </source>
</evidence>
<dbReference type="AlphaFoldDB" id="I4BF33"/>
<keyword evidence="4" id="KW-1185">Reference proteome</keyword>
<evidence type="ECO:0000259" key="2">
    <source>
        <dbReference type="Pfam" id="PF12172"/>
    </source>
</evidence>
<feature type="domain" description="ChsH2 rubredoxin-like zinc ribbon" evidence="2">
    <location>
        <begin position="3"/>
        <end position="26"/>
    </location>
</feature>
<dbReference type="PANTHER" id="PTHR34075">
    <property type="entry name" value="BLR3430 PROTEIN"/>
    <property type="match status" value="1"/>
</dbReference>
<protein>
    <submittedName>
        <fullName evidence="3">Putative nucleic-acid-binding protein containing a Zn-ribbon</fullName>
    </submittedName>
</protein>
<name>I4BF33_MYCCN</name>
<dbReference type="HOGENOM" id="CLU_119412_0_0_11"/>
<dbReference type="eggNOG" id="COG1545">
    <property type="taxonomic scope" value="Bacteria"/>
</dbReference>
<organism evidence="3 4">
    <name type="scientific">Mycolicibacterium chubuense (strain NBB4)</name>
    <name type="common">Mycobacterium chubuense</name>
    <dbReference type="NCBI Taxonomy" id="710421"/>
    <lineage>
        <taxon>Bacteria</taxon>
        <taxon>Bacillati</taxon>
        <taxon>Actinomycetota</taxon>
        <taxon>Actinomycetes</taxon>
        <taxon>Mycobacteriales</taxon>
        <taxon>Mycobacteriaceae</taxon>
        <taxon>Mycolicibacterium</taxon>
    </lineage>
</organism>